<dbReference type="GO" id="GO:0030182">
    <property type="term" value="P:neuron differentiation"/>
    <property type="evidence" value="ECO:0007669"/>
    <property type="project" value="TreeGrafter"/>
</dbReference>
<reference evidence="9" key="1">
    <citation type="submission" date="2014-08" db="EMBL/GenBank/DDBJ databases">
        <authorList>
            <person name="Murali S."/>
            <person name="Richards S."/>
            <person name="Bandaranaike D."/>
            <person name="Bellair M."/>
            <person name="Blankenburg K."/>
            <person name="Chao H."/>
            <person name="Dinh H."/>
            <person name="Doddapaneni H."/>
            <person name="Dugan-Rocha S."/>
            <person name="Elkadiri S."/>
            <person name="Gnanaolivu R."/>
            <person name="Hughes D."/>
            <person name="Lee S."/>
            <person name="Li M."/>
            <person name="Ming W."/>
            <person name="Munidasa M."/>
            <person name="Muniz J."/>
            <person name="Nguyen L."/>
            <person name="Osuji N."/>
            <person name="Pu L.-L."/>
            <person name="Puazo M."/>
            <person name="Skinner E."/>
            <person name="Qu C."/>
            <person name="Quiroz J."/>
            <person name="Raj R."/>
            <person name="Weissenberger G."/>
            <person name="Xin Y."/>
            <person name="Zou X."/>
            <person name="Han Y."/>
            <person name="Worley K."/>
            <person name="Muzny D."/>
            <person name="Gibbs R."/>
        </authorList>
    </citation>
    <scope>NUCLEOTIDE SEQUENCE</scope>
    <source>
        <strain evidence="9">HAZT.00-mixed</strain>
        <tissue evidence="9">Whole organism</tissue>
    </source>
</reference>
<keyword evidence="3" id="KW-0547">Nucleotide-binding</keyword>
<dbReference type="GO" id="GO:0035336">
    <property type="term" value="P:long-chain fatty-acyl-CoA metabolic process"/>
    <property type="evidence" value="ECO:0007669"/>
    <property type="project" value="TreeGrafter"/>
</dbReference>
<organism evidence="9">
    <name type="scientific">Hyalella azteca</name>
    <name type="common">Amphipod</name>
    <dbReference type="NCBI Taxonomy" id="294128"/>
    <lineage>
        <taxon>Eukaryota</taxon>
        <taxon>Metazoa</taxon>
        <taxon>Ecdysozoa</taxon>
        <taxon>Arthropoda</taxon>
        <taxon>Crustacea</taxon>
        <taxon>Multicrustacea</taxon>
        <taxon>Malacostraca</taxon>
        <taxon>Eumalacostraca</taxon>
        <taxon>Peracarida</taxon>
        <taxon>Amphipoda</taxon>
        <taxon>Senticaudata</taxon>
        <taxon>Talitrida</taxon>
        <taxon>Talitroidea</taxon>
        <taxon>Hyalellidae</taxon>
        <taxon>Hyalella</taxon>
    </lineage>
</organism>
<evidence type="ECO:0000256" key="5">
    <source>
        <dbReference type="ARBA" id="ARBA00022840"/>
    </source>
</evidence>
<dbReference type="GO" id="GO:0005811">
    <property type="term" value="C:lipid droplet"/>
    <property type="evidence" value="ECO:0007669"/>
    <property type="project" value="TreeGrafter"/>
</dbReference>
<dbReference type="InterPro" id="IPR042099">
    <property type="entry name" value="ANL_N_sf"/>
</dbReference>
<proteinExistence type="inferred from homology"/>
<evidence type="ECO:0000313" key="9">
    <source>
        <dbReference type="EMBL" id="KAA0202926.1"/>
    </source>
</evidence>
<evidence type="ECO:0000256" key="1">
    <source>
        <dbReference type="ARBA" id="ARBA00006432"/>
    </source>
</evidence>
<gene>
    <name evidence="11" type="primary">LOC108681275</name>
    <name evidence="9" type="ORF">HAZT_HAZT001159</name>
</gene>
<comment type="similarity">
    <text evidence="1">Belongs to the ATP-dependent AMP-binding enzyme family.</text>
</comment>
<dbReference type="Proteomes" id="UP000694843">
    <property type="component" value="Unplaced"/>
</dbReference>
<dbReference type="GO" id="GO:0005886">
    <property type="term" value="C:plasma membrane"/>
    <property type="evidence" value="ECO:0007669"/>
    <property type="project" value="TreeGrafter"/>
</dbReference>
<dbReference type="InterPro" id="IPR020845">
    <property type="entry name" value="AMP-binding_CS"/>
</dbReference>
<evidence type="ECO:0000313" key="11">
    <source>
        <dbReference type="RefSeq" id="XP_047741626.1"/>
    </source>
</evidence>
<evidence type="ECO:0000256" key="7">
    <source>
        <dbReference type="ARBA" id="ARBA00036813"/>
    </source>
</evidence>
<reference evidence="9" key="2">
    <citation type="journal article" date="2018" name="Environ. Sci. Technol.">
        <title>The Toxicogenome of Hyalella azteca: A Model for Sediment Ecotoxicology and Evolutionary Toxicology.</title>
        <authorList>
            <person name="Poynton H.C."/>
            <person name="Hasenbein S."/>
            <person name="Benoit J.B."/>
            <person name="Sepulveda M.S."/>
            <person name="Poelchau M.F."/>
            <person name="Hughes D.S.T."/>
            <person name="Murali S.C."/>
            <person name="Chen S."/>
            <person name="Glastad K.M."/>
            <person name="Goodisman M.A.D."/>
            <person name="Werren J.H."/>
            <person name="Vineis J.H."/>
            <person name="Bowen J.L."/>
            <person name="Friedrich M."/>
            <person name="Jones J."/>
            <person name="Robertson H.M."/>
            <person name="Feyereisen R."/>
            <person name="Mechler-Hickson A."/>
            <person name="Mathers N."/>
            <person name="Lee C.E."/>
            <person name="Colbourne J.K."/>
            <person name="Biales A."/>
            <person name="Johnston J.S."/>
            <person name="Wellborn G.A."/>
            <person name="Rosendale A.J."/>
            <person name="Cridge A.G."/>
            <person name="Munoz-Torres M.C."/>
            <person name="Bain P.A."/>
            <person name="Manny A.R."/>
            <person name="Major K.M."/>
            <person name="Lambert F.N."/>
            <person name="Vulpe C.D."/>
            <person name="Tuck P."/>
            <person name="Blalock B.J."/>
            <person name="Lin Y.Y."/>
            <person name="Smith M.E."/>
            <person name="Ochoa-Acuna H."/>
            <person name="Chen M.M."/>
            <person name="Childers C.P."/>
            <person name="Qu J."/>
            <person name="Dugan S."/>
            <person name="Lee S.L."/>
            <person name="Chao H."/>
            <person name="Dinh H."/>
            <person name="Han Y."/>
            <person name="Doddapaneni H."/>
            <person name="Worley K.C."/>
            <person name="Muzny D.M."/>
            <person name="Gibbs R.A."/>
            <person name="Richards S."/>
        </authorList>
    </citation>
    <scope>NUCLEOTIDE SEQUENCE</scope>
    <source>
        <strain evidence="9">HAZT.00-mixed</strain>
        <tissue evidence="9">Whole organism</tissue>
    </source>
</reference>
<evidence type="ECO:0000256" key="3">
    <source>
        <dbReference type="ARBA" id="ARBA00022741"/>
    </source>
</evidence>
<name>A0A6A0HAZ0_HYAAZ</name>
<dbReference type="Proteomes" id="UP000711488">
    <property type="component" value="Unassembled WGS sequence"/>
</dbReference>
<keyword evidence="5" id="KW-0067">ATP-binding</keyword>
<dbReference type="PANTHER" id="PTHR43272">
    <property type="entry name" value="LONG-CHAIN-FATTY-ACID--COA LIGASE"/>
    <property type="match status" value="1"/>
</dbReference>
<reference evidence="11" key="4">
    <citation type="submission" date="2025-04" db="UniProtKB">
        <authorList>
            <consortium name="RefSeq"/>
        </authorList>
    </citation>
    <scope>IDENTIFICATION</scope>
    <source>
        <tissue evidence="11">Whole organism</tissue>
    </source>
</reference>
<dbReference type="EC" id="6.2.1.3" evidence="6"/>
<reference evidence="9" key="3">
    <citation type="submission" date="2019-06" db="EMBL/GenBank/DDBJ databases">
        <authorList>
            <person name="Poynton C."/>
            <person name="Hasenbein S."/>
            <person name="Benoit J.B."/>
            <person name="Sepulveda M.S."/>
            <person name="Poelchau M.F."/>
            <person name="Murali S.C."/>
            <person name="Chen S."/>
            <person name="Glastad K.M."/>
            <person name="Werren J.H."/>
            <person name="Vineis J.H."/>
            <person name="Bowen J.L."/>
            <person name="Friedrich M."/>
            <person name="Jones J."/>
            <person name="Robertson H.M."/>
            <person name="Feyereisen R."/>
            <person name="Mechler-Hickson A."/>
            <person name="Mathers N."/>
            <person name="Lee C.E."/>
            <person name="Colbourne J.K."/>
            <person name="Biales A."/>
            <person name="Johnston J.S."/>
            <person name="Wellborn G.A."/>
            <person name="Rosendale A.J."/>
            <person name="Cridge A.G."/>
            <person name="Munoz-Torres M.C."/>
            <person name="Bain P.A."/>
            <person name="Manny A.R."/>
            <person name="Major K.M."/>
            <person name="Lambert F.N."/>
            <person name="Vulpe C.D."/>
            <person name="Tuck P."/>
            <person name="Blalock B.J."/>
            <person name="Lin Y.-Y."/>
            <person name="Smith M.E."/>
            <person name="Ochoa-Acuna H."/>
            <person name="Chen M.-J.M."/>
            <person name="Childers C.P."/>
            <person name="Qu J."/>
            <person name="Dugan S."/>
            <person name="Lee S.L."/>
            <person name="Chao H."/>
            <person name="Dinh H."/>
            <person name="Han Y."/>
            <person name="Doddapaneni H."/>
            <person name="Worley K.C."/>
            <person name="Muzny D.M."/>
            <person name="Gibbs R.A."/>
            <person name="Richards S."/>
        </authorList>
    </citation>
    <scope>NUCLEOTIDE SEQUENCE</scope>
    <source>
        <strain evidence="9">HAZT.00-mixed</strain>
        <tissue evidence="9">Whole organism</tissue>
    </source>
</reference>
<dbReference type="GO" id="GO:0005524">
    <property type="term" value="F:ATP binding"/>
    <property type="evidence" value="ECO:0007669"/>
    <property type="project" value="UniProtKB-KW"/>
</dbReference>
<evidence type="ECO:0000259" key="8">
    <source>
        <dbReference type="Pfam" id="PF00501"/>
    </source>
</evidence>
<evidence type="ECO:0000256" key="6">
    <source>
        <dbReference type="ARBA" id="ARBA00026121"/>
    </source>
</evidence>
<dbReference type="Pfam" id="PF00501">
    <property type="entry name" value="AMP-binding"/>
    <property type="match status" value="1"/>
</dbReference>
<dbReference type="AlphaFoldDB" id="A0A6A0HAZ0"/>
<evidence type="ECO:0000256" key="2">
    <source>
        <dbReference type="ARBA" id="ARBA00022598"/>
    </source>
</evidence>
<dbReference type="GO" id="GO:0004467">
    <property type="term" value="F:long-chain fatty acid-CoA ligase activity"/>
    <property type="evidence" value="ECO:0007669"/>
    <property type="project" value="UniProtKB-EC"/>
</dbReference>
<accession>A0A6A0HAZ0</accession>
<evidence type="ECO:0000256" key="4">
    <source>
        <dbReference type="ARBA" id="ARBA00022832"/>
    </source>
</evidence>
<dbReference type="OrthoDB" id="6270663at2759"/>
<keyword evidence="2" id="KW-0436">Ligase</keyword>
<protein>
    <recommendedName>
        <fullName evidence="6">long-chain-fatty-acid--CoA ligase</fullName>
        <ecNumber evidence="6">6.2.1.3</ecNumber>
    </recommendedName>
</protein>
<dbReference type="KEGG" id="hazt:108681275"/>
<dbReference type="OMA" id="AHIFEMG"/>
<dbReference type="PANTHER" id="PTHR43272:SF83">
    <property type="entry name" value="ACYL-COA SYNTHETASE LONG-CHAIN, ISOFORM J"/>
    <property type="match status" value="1"/>
</dbReference>
<keyword evidence="4" id="KW-0276">Fatty acid metabolism</keyword>
<sequence length="683" mass="75840">MVSAQSLKRPDGWWQCVNPDGSVTPVEHTPVAREFRAAGVRTVSDVLRYSAQKYHTKECLGTRQVILRHMVQIEGKTVEKLELGDYEWLSYQRVYETSQAVGLGLRDMGYKHGDRIALFAETRADWLIAAAGILQHRVAVCTVYTTLSDSGVVHALTETEVPLIFTTYELLPRVIKVLPQCPKIRTIVVMEDQIEGVGDVTEIPSQVEVIPFKTLVKRGFLSHREEVPVPKVDDTAIIMYTSGSTGVPKGVELSHANIIAFVTAYFCRIPASSKSRYLAFLPLAHILELVTELALLTRGIQIFYSSPATLTSSSLKVLAGTDGDARVAKPTVMTCVPLVLDKVIKSVTQKVEQQGWLKSLVFKKLVHYKSIFDYIPFTSSVLDLLVFRKIKVELGGELKTLVVGGAPLSIQTQELFETMFGCDIQVGYGSTETSACVSVMRSGDTRLGHTGPPNDGVLLKLRDWEEGGYRVTDKPNPRGEVVIGGPSVAKGYYNRPEETAAAFYEENGVRCFCTGDIGEIDEYGCLKIIDRLKDLVKMKHGEYISLGSVESVMKTMPLVENICVFAEVLPDFVVAVVVPVPEVLLKIGKEEPATALTNPELDNMAHLYTNRHINKVVLNLIHEHGRSCDLNKWELPAAVYLTRDVWDPESGLVTAALKLRRKQLMHRYAVQIKSMYEALKNSK</sequence>
<comment type="catalytic activity">
    <reaction evidence="7">
        <text>a long-chain fatty acid + ATP + CoA = a long-chain fatty acyl-CoA + AMP + diphosphate</text>
        <dbReference type="Rhea" id="RHEA:15421"/>
        <dbReference type="ChEBI" id="CHEBI:30616"/>
        <dbReference type="ChEBI" id="CHEBI:33019"/>
        <dbReference type="ChEBI" id="CHEBI:57287"/>
        <dbReference type="ChEBI" id="CHEBI:57560"/>
        <dbReference type="ChEBI" id="CHEBI:83139"/>
        <dbReference type="ChEBI" id="CHEBI:456215"/>
        <dbReference type="EC" id="6.2.1.3"/>
    </reaction>
</comment>
<dbReference type="EMBL" id="JQDR03002748">
    <property type="protein sequence ID" value="KAA0202926.1"/>
    <property type="molecule type" value="Genomic_DNA"/>
</dbReference>
<dbReference type="GeneID" id="108681275"/>
<dbReference type="SUPFAM" id="SSF56801">
    <property type="entry name" value="Acetyl-CoA synthetase-like"/>
    <property type="match status" value="1"/>
</dbReference>
<dbReference type="Gene3D" id="3.40.50.12780">
    <property type="entry name" value="N-terminal domain of ligase-like"/>
    <property type="match status" value="1"/>
</dbReference>
<keyword evidence="4" id="KW-0443">Lipid metabolism</keyword>
<dbReference type="GO" id="GO:0005783">
    <property type="term" value="C:endoplasmic reticulum"/>
    <property type="evidence" value="ECO:0007669"/>
    <property type="project" value="TreeGrafter"/>
</dbReference>
<dbReference type="RefSeq" id="XP_047741626.1">
    <property type="nucleotide sequence ID" value="XM_047885670.1"/>
</dbReference>
<dbReference type="InterPro" id="IPR000873">
    <property type="entry name" value="AMP-dep_synth/lig_dom"/>
</dbReference>
<evidence type="ECO:0000313" key="10">
    <source>
        <dbReference type="Proteomes" id="UP000694843"/>
    </source>
</evidence>
<feature type="domain" description="AMP-dependent synthetase/ligase" evidence="8">
    <location>
        <begin position="80"/>
        <end position="493"/>
    </location>
</feature>
<dbReference type="PROSITE" id="PS00455">
    <property type="entry name" value="AMP_BINDING"/>
    <property type="match status" value="1"/>
</dbReference>
<keyword evidence="10" id="KW-1185">Reference proteome</keyword>